<dbReference type="Gene3D" id="3.10.20.410">
    <property type="match status" value="1"/>
</dbReference>
<evidence type="ECO:0000256" key="4">
    <source>
        <dbReference type="ARBA" id="ARBA00022452"/>
    </source>
</evidence>
<dbReference type="GO" id="GO:0009279">
    <property type="term" value="C:cell outer membrane"/>
    <property type="evidence" value="ECO:0007669"/>
    <property type="project" value="UniProtKB-SubCell"/>
</dbReference>
<dbReference type="InterPro" id="IPR025885">
    <property type="entry name" value="PapC_N"/>
</dbReference>
<dbReference type="AlphaFoldDB" id="A0A0J8FW71"/>
<dbReference type="Pfam" id="PF13953">
    <property type="entry name" value="PapC_C"/>
    <property type="match status" value="1"/>
</dbReference>
<gene>
    <name evidence="12" type="ORF">ACR52_25305</name>
</gene>
<feature type="domain" description="PapC N-terminal" evidence="11">
    <location>
        <begin position="14"/>
        <end position="153"/>
    </location>
</feature>
<keyword evidence="7 9" id="KW-0472">Membrane</keyword>
<evidence type="ECO:0000256" key="6">
    <source>
        <dbReference type="ARBA" id="ARBA00022729"/>
    </source>
</evidence>
<evidence type="ECO:0000256" key="9">
    <source>
        <dbReference type="RuleBase" id="RU003884"/>
    </source>
</evidence>
<dbReference type="InterPro" id="IPR000015">
    <property type="entry name" value="Fimb_usher"/>
</dbReference>
<reference evidence="12 13" key="1">
    <citation type="submission" date="2015-06" db="EMBL/GenBank/DDBJ databases">
        <title>Draft genome sequence of an Antarctic Pseudomonas sp. strain KG01 with full potential for biotechnological applications.</title>
        <authorList>
            <person name="Pavlov M.S."/>
            <person name="Lira F."/>
            <person name="Martinez J.L."/>
            <person name="Marshall S.H."/>
        </authorList>
    </citation>
    <scope>NUCLEOTIDE SEQUENCE [LARGE SCALE GENOMIC DNA]</scope>
    <source>
        <strain evidence="12 13">KG01</strain>
    </source>
</reference>
<keyword evidence="9" id="KW-1029">Fimbrium biogenesis</keyword>
<dbReference type="Gene3D" id="2.60.40.2070">
    <property type="match status" value="1"/>
</dbReference>
<keyword evidence="3 9" id="KW-0813">Transport</keyword>
<dbReference type="PATRIC" id="fig|1674920.3.peg.3490"/>
<organism evidence="12 13">
    <name type="scientific">Pseudomonas fildesensis</name>
    <dbReference type="NCBI Taxonomy" id="1674920"/>
    <lineage>
        <taxon>Bacteria</taxon>
        <taxon>Pseudomonadati</taxon>
        <taxon>Pseudomonadota</taxon>
        <taxon>Gammaproteobacteria</taxon>
        <taxon>Pseudomonadales</taxon>
        <taxon>Pseudomonadaceae</taxon>
        <taxon>Pseudomonas</taxon>
    </lineage>
</organism>
<evidence type="ECO:0000259" key="11">
    <source>
        <dbReference type="Pfam" id="PF13954"/>
    </source>
</evidence>
<dbReference type="STRING" id="1674920.ACR52_25305"/>
<dbReference type="SUPFAM" id="SSF141729">
    <property type="entry name" value="FimD N-terminal domain-like"/>
    <property type="match status" value="1"/>
</dbReference>
<evidence type="ECO:0000259" key="10">
    <source>
        <dbReference type="Pfam" id="PF13953"/>
    </source>
</evidence>
<evidence type="ECO:0008006" key="14">
    <source>
        <dbReference type="Google" id="ProtNLM"/>
    </source>
</evidence>
<comment type="similarity">
    <text evidence="2 9">Belongs to the fimbrial export usher family.</text>
</comment>
<evidence type="ECO:0000256" key="2">
    <source>
        <dbReference type="ARBA" id="ARBA00008064"/>
    </source>
</evidence>
<keyword evidence="5 9" id="KW-0812">Transmembrane</keyword>
<protein>
    <recommendedName>
        <fullName evidence="14">Fimbrial protein</fullName>
    </recommendedName>
</protein>
<dbReference type="PANTHER" id="PTHR30451:SF20">
    <property type="entry name" value="FIMBRIAE USHER"/>
    <property type="match status" value="1"/>
</dbReference>
<accession>A0A0J8FW71</accession>
<evidence type="ECO:0000256" key="3">
    <source>
        <dbReference type="ARBA" id="ARBA00022448"/>
    </source>
</evidence>
<comment type="subcellular location">
    <subcellularLocation>
        <location evidence="1 9">Cell outer membrane</location>
        <topology evidence="1 9">Multi-pass membrane protein</topology>
    </subcellularLocation>
</comment>
<keyword evidence="6" id="KW-0732">Signal</keyword>
<evidence type="ECO:0000256" key="5">
    <source>
        <dbReference type="ARBA" id="ARBA00022692"/>
    </source>
</evidence>
<evidence type="ECO:0000313" key="13">
    <source>
        <dbReference type="Proteomes" id="UP000037551"/>
    </source>
</evidence>
<keyword evidence="8 9" id="KW-0998">Cell outer membrane</keyword>
<dbReference type="InterPro" id="IPR043142">
    <property type="entry name" value="PapC-like_C_sf"/>
</dbReference>
<keyword evidence="13" id="KW-1185">Reference proteome</keyword>
<feature type="domain" description="PapC-like C-terminal" evidence="10">
    <location>
        <begin position="726"/>
        <end position="783"/>
    </location>
</feature>
<dbReference type="GO" id="GO:0009297">
    <property type="term" value="P:pilus assembly"/>
    <property type="evidence" value="ECO:0007669"/>
    <property type="project" value="InterPro"/>
</dbReference>
<dbReference type="PROSITE" id="PS01151">
    <property type="entry name" value="FIMBRIAL_USHER"/>
    <property type="match status" value="1"/>
</dbReference>
<keyword evidence="4" id="KW-1134">Transmembrane beta strand</keyword>
<dbReference type="EMBL" id="LFMW01000021">
    <property type="protein sequence ID" value="KMT52979.1"/>
    <property type="molecule type" value="Genomic_DNA"/>
</dbReference>
<evidence type="ECO:0000313" key="12">
    <source>
        <dbReference type="EMBL" id="KMT52979.1"/>
    </source>
</evidence>
<dbReference type="InterPro" id="IPR037224">
    <property type="entry name" value="PapC_N_sf"/>
</dbReference>
<dbReference type="InterPro" id="IPR018030">
    <property type="entry name" value="Fimbrial_membr_usher_CS"/>
</dbReference>
<dbReference type="Gene3D" id="2.60.40.2610">
    <property type="entry name" value="Outer membrane usher protein FimD, plug domain"/>
    <property type="match status" value="1"/>
</dbReference>
<dbReference type="Proteomes" id="UP000037551">
    <property type="component" value="Unassembled WGS sequence"/>
</dbReference>
<dbReference type="InterPro" id="IPR025949">
    <property type="entry name" value="PapC-like_C"/>
</dbReference>
<dbReference type="Pfam" id="PF00577">
    <property type="entry name" value="Usher"/>
    <property type="match status" value="1"/>
</dbReference>
<name>A0A0J8FW71_9PSED</name>
<dbReference type="GO" id="GO:0015473">
    <property type="term" value="F:fimbrial usher porin activity"/>
    <property type="evidence" value="ECO:0007669"/>
    <property type="project" value="InterPro"/>
</dbReference>
<evidence type="ECO:0000256" key="8">
    <source>
        <dbReference type="ARBA" id="ARBA00023237"/>
    </source>
</evidence>
<proteinExistence type="inferred from homology"/>
<dbReference type="FunFam" id="2.60.40.3110:FF:000001">
    <property type="entry name" value="Putative fimbrial outer membrane usher"/>
    <property type="match status" value="1"/>
</dbReference>
<dbReference type="Pfam" id="PF13954">
    <property type="entry name" value="PapC_N"/>
    <property type="match status" value="1"/>
</dbReference>
<comment type="caution">
    <text evidence="12">The sequence shown here is derived from an EMBL/GenBank/DDBJ whole genome shotgun (WGS) entry which is preliminary data.</text>
</comment>
<evidence type="ECO:0000256" key="7">
    <source>
        <dbReference type="ARBA" id="ARBA00023136"/>
    </source>
</evidence>
<dbReference type="Gene3D" id="2.60.40.3110">
    <property type="match status" value="1"/>
</dbReference>
<dbReference type="InterPro" id="IPR042186">
    <property type="entry name" value="FimD_plug_dom"/>
</dbReference>
<evidence type="ECO:0000256" key="1">
    <source>
        <dbReference type="ARBA" id="ARBA00004571"/>
    </source>
</evidence>
<sequence>MSCGQKIFAEEVLFNRAFLPEGSESLDLAPFQKGNAVLPGQYRADVFVNEQPIGRKNIFFSPSEWGVQPCFTPQLLDELGVSPTAYLTPLGDPSCLVLPETVRGASATFNLQDLILRVSVPQVALRRDAQGYVSSELWSRGTTAAIFGYSANATRTLKGHGQDSAYLSFDAGINLSHWRARHNGSVSWQPTDGAAYQALNTYLQRDLAGLKSQLTLGETHTTGELFDGLLYRGVQLASDDRMLPQSLRGYAPMIRGIARTSARVVIRQESNILREILVAPGPFVIDDLYSSGYGGDLSVTVIEADGSQQRFTVPYASVSQLLRPGVSRYSLTAGQLRNQYLDDPPNFTQATFQHGLNNMFTGEGGLQASDKYTALLTGVALNTQLGALALDLTQSKTRFVSGTEHGNTLRLLYSKSVLETGSYFTAASYWYSATGAHNLNDASQRLQFEKNVLSSMDLASRMSRRVTLSANQQIGEWGQLGVSASFQWYRNTAGSDLQYQLSYSTRLGRVGLSLNANRSRQALGAMDTTYLLTANLPLAFGSTRNYAQLSARLARDAQGQLSEDLYLSGSASEGNQYSYGVGLQRDGASGTSGTSWNGQYQGAKTSLGGSLSQGDDYATLGVSVGGGLVGHPKGLTLSPFRSDTIALISAKGAQGAEVVGFPGIKLDGQGNAVVPYLRPYELNEVGIDPRGASSSVDLNESSRKVVPTAGAVLAVDFATNSGRALLLTVHLADGSPVPFGATVSLAAGPSLGLVGQGGQLYARVPEGVDQVRVSWGREATQQCLLLLPAPDAGGSGLQSRNSLCTAVQP</sequence>
<dbReference type="PANTHER" id="PTHR30451">
    <property type="entry name" value="OUTER MEMBRANE USHER PROTEIN"/>
    <property type="match status" value="1"/>
</dbReference>